<dbReference type="EMBL" id="ADBF01000019">
    <property type="protein sequence ID" value="EFE50412.1"/>
    <property type="molecule type" value="Genomic_DNA"/>
</dbReference>
<feature type="region of interest" description="Disordered" evidence="1">
    <location>
        <begin position="1"/>
        <end position="40"/>
    </location>
</feature>
<feature type="compositionally biased region" description="Polar residues" evidence="1">
    <location>
        <begin position="8"/>
        <end position="18"/>
    </location>
</feature>
<gene>
    <name evidence="2" type="ORF">NEIELOOT_00788</name>
</gene>
<reference evidence="2 3" key="1">
    <citation type="submission" date="2010-02" db="EMBL/GenBank/DDBJ databases">
        <authorList>
            <person name="Weinstock G."/>
            <person name="Sodergren E."/>
            <person name="Clifton S."/>
            <person name="Fulton L."/>
            <person name="Fulton B."/>
            <person name="Courtney L."/>
            <person name="Fronick C."/>
            <person name="Harrison M."/>
            <person name="Strong C."/>
            <person name="Farmer C."/>
            <person name="Delahaunty K."/>
            <person name="Markovic C."/>
            <person name="Hall O."/>
            <person name="Minx P."/>
            <person name="Tomlinson C."/>
            <person name="Mitreva M."/>
            <person name="Nelson J."/>
            <person name="Hou S."/>
            <person name="Wollam A."/>
            <person name="Pepin K.H."/>
            <person name="Johnson M."/>
            <person name="Bhonagiri V."/>
            <person name="Zhang X."/>
            <person name="Suruliraj S."/>
            <person name="Warren W."/>
            <person name="Chinwalla A."/>
            <person name="Mardis E.R."/>
            <person name="Wilson R.K."/>
        </authorList>
    </citation>
    <scope>NUCLEOTIDE SEQUENCE [LARGE SCALE GENOMIC DNA]</scope>
    <source>
        <strain evidence="2 3">ATCC 29315</strain>
    </source>
</reference>
<evidence type="ECO:0000256" key="1">
    <source>
        <dbReference type="SAM" id="MobiDB-lite"/>
    </source>
</evidence>
<proteinExistence type="predicted"/>
<evidence type="ECO:0000313" key="2">
    <source>
        <dbReference type="EMBL" id="EFE50412.1"/>
    </source>
</evidence>
<dbReference type="AlphaFoldDB" id="D4DP03"/>
<sequence length="40" mass="4604">MMHLAFSHKSSGFSQYCPSKSFRKYKRPSEKSFQTASSIT</sequence>
<comment type="caution">
    <text evidence="2">The sequence shown here is derived from an EMBL/GenBank/DDBJ whole genome shotgun (WGS) entry which is preliminary data.</text>
</comment>
<dbReference type="Proteomes" id="UP000005536">
    <property type="component" value="Unassembled WGS sequence"/>
</dbReference>
<name>D4DP03_NEIEG</name>
<protein>
    <submittedName>
        <fullName evidence="2">Uncharacterized protein</fullName>
    </submittedName>
</protein>
<accession>D4DP03</accession>
<evidence type="ECO:0000313" key="3">
    <source>
        <dbReference type="Proteomes" id="UP000005536"/>
    </source>
</evidence>
<feature type="compositionally biased region" description="Polar residues" evidence="1">
    <location>
        <begin position="31"/>
        <end position="40"/>
    </location>
</feature>
<organism evidence="2 3">
    <name type="scientific">Neisseria elongata subsp. glycolytica ATCC 29315</name>
    <dbReference type="NCBI Taxonomy" id="546263"/>
    <lineage>
        <taxon>Bacteria</taxon>
        <taxon>Pseudomonadati</taxon>
        <taxon>Pseudomonadota</taxon>
        <taxon>Betaproteobacteria</taxon>
        <taxon>Neisseriales</taxon>
        <taxon>Neisseriaceae</taxon>
        <taxon>Neisseria</taxon>
    </lineage>
</organism>